<comment type="caution">
    <text evidence="9">The sequence shown here is derived from an EMBL/GenBank/DDBJ whole genome shotgun (WGS) entry which is preliminary data.</text>
</comment>
<dbReference type="InterPro" id="IPR041171">
    <property type="entry name" value="SDR_Ig"/>
</dbReference>
<evidence type="ECO:0000259" key="8">
    <source>
        <dbReference type="Pfam" id="PF24346"/>
    </source>
</evidence>
<evidence type="ECO:0000313" key="10">
    <source>
        <dbReference type="Proteomes" id="UP000243201"/>
    </source>
</evidence>
<dbReference type="Gene3D" id="2.60.40.1280">
    <property type="match status" value="1"/>
</dbReference>
<name>A0ABX4UP10_9ACTO</name>
<feature type="signal peptide" evidence="6">
    <location>
        <begin position="1"/>
        <end position="33"/>
    </location>
</feature>
<dbReference type="InterPro" id="IPR008966">
    <property type="entry name" value="Adhesion_dom_sf"/>
</dbReference>
<feature type="chain" id="PRO_5045383086" description="SDR-like Ig domain-containing protein" evidence="6">
    <location>
        <begin position="34"/>
        <end position="464"/>
    </location>
</feature>
<dbReference type="InterPro" id="IPR011252">
    <property type="entry name" value="Fibrogen-bd_dom1"/>
</dbReference>
<dbReference type="RefSeq" id="WP_102184438.1">
    <property type="nucleotide sequence ID" value="NZ_PNGC01000002.1"/>
</dbReference>
<keyword evidence="5" id="KW-0572">Peptidoglycan-anchor</keyword>
<keyword evidence="3" id="KW-0964">Secreted</keyword>
<reference evidence="9 10" key="1">
    <citation type="submission" date="2017-09" db="EMBL/GenBank/DDBJ databases">
        <title>Bacterial strain isolated from the female urinary microbiota.</title>
        <authorList>
            <person name="Thomas-White K."/>
            <person name="Kumar N."/>
            <person name="Forster S."/>
            <person name="Putonti C."/>
            <person name="Lawley T."/>
            <person name="Wolfe A.J."/>
        </authorList>
    </citation>
    <scope>NUCLEOTIDE SEQUENCE [LARGE SCALE GENOMIC DNA]</scope>
    <source>
        <strain evidence="9 10">UMB0744</strain>
    </source>
</reference>
<gene>
    <name evidence="9" type="ORF">CJ240_06615</name>
</gene>
<dbReference type="Pfam" id="PF24346">
    <property type="entry name" value="DUF7507"/>
    <property type="match status" value="1"/>
</dbReference>
<evidence type="ECO:0000313" key="9">
    <source>
        <dbReference type="EMBL" id="PMB89435.1"/>
    </source>
</evidence>
<dbReference type="Proteomes" id="UP000243201">
    <property type="component" value="Unassembled WGS sequence"/>
</dbReference>
<dbReference type="Pfam" id="PF17961">
    <property type="entry name" value="Big_8"/>
    <property type="match status" value="1"/>
</dbReference>
<keyword evidence="4 6" id="KW-0732">Signal</keyword>
<accession>A0ABX4UP10</accession>
<organism evidence="9 10">
    <name type="scientific">Varibaculum cambriense</name>
    <dbReference type="NCBI Taxonomy" id="184870"/>
    <lineage>
        <taxon>Bacteria</taxon>
        <taxon>Bacillati</taxon>
        <taxon>Actinomycetota</taxon>
        <taxon>Actinomycetes</taxon>
        <taxon>Actinomycetales</taxon>
        <taxon>Actinomycetaceae</taxon>
        <taxon>Varibaculum</taxon>
    </lineage>
</organism>
<keyword evidence="10" id="KW-1185">Reference proteome</keyword>
<dbReference type="SUPFAM" id="SSF49401">
    <property type="entry name" value="Bacterial adhesins"/>
    <property type="match status" value="1"/>
</dbReference>
<evidence type="ECO:0000256" key="1">
    <source>
        <dbReference type="ARBA" id="ARBA00004168"/>
    </source>
</evidence>
<keyword evidence="2" id="KW-0134">Cell wall</keyword>
<protein>
    <recommendedName>
        <fullName evidence="11">SDR-like Ig domain-containing protein</fullName>
    </recommendedName>
</protein>
<evidence type="ECO:0000259" key="7">
    <source>
        <dbReference type="Pfam" id="PF17961"/>
    </source>
</evidence>
<evidence type="ECO:0008006" key="11">
    <source>
        <dbReference type="Google" id="ProtNLM"/>
    </source>
</evidence>
<comment type="subcellular location">
    <subcellularLocation>
        <location evidence="1">Secreted</location>
        <location evidence="1">Cell wall</location>
        <topology evidence="1">Peptidoglycan-anchor</topology>
    </subcellularLocation>
</comment>
<evidence type="ECO:0000256" key="4">
    <source>
        <dbReference type="ARBA" id="ARBA00022729"/>
    </source>
</evidence>
<evidence type="ECO:0000256" key="2">
    <source>
        <dbReference type="ARBA" id="ARBA00022512"/>
    </source>
</evidence>
<proteinExistence type="predicted"/>
<evidence type="ECO:0000256" key="5">
    <source>
        <dbReference type="ARBA" id="ARBA00023088"/>
    </source>
</evidence>
<evidence type="ECO:0000256" key="6">
    <source>
        <dbReference type="SAM" id="SignalP"/>
    </source>
</evidence>
<feature type="domain" description="DUF7507" evidence="8">
    <location>
        <begin position="394"/>
        <end position="461"/>
    </location>
</feature>
<evidence type="ECO:0000256" key="3">
    <source>
        <dbReference type="ARBA" id="ARBA00022525"/>
    </source>
</evidence>
<dbReference type="EMBL" id="PNGC01000002">
    <property type="protein sequence ID" value="PMB89435.1"/>
    <property type="molecule type" value="Genomic_DNA"/>
</dbReference>
<sequence length="464" mass="49354">MTRDTLKKLALLLPILGLAFAFLVVATPPQARAEEVNQCAGTVTETGSNIITAKTVVFSAYLDNNGATPEGYFGASWPAGTIDVKVTAADGIKKGDYVTISAKGKTGIRNVMTGYITDASGGKVAYVSYENGVIKATWTAYAASRQNVSINMQVIAGYSLKSEELLNAPRRTLTVNHQLKSCSGDLTPHKTTYKYGGFSLPMRNMAATERGDVLGGYVIVHGDNSAAGATSDVGTANTLYRTRYQIGDGLKADCDLALTEDKNPENNFGFARFNRWHNTDGRAKQDSLRRTTVVKGATNPAPGTFGIVCSPDGKTVDIYYRSGGAADAQYAYFPLVSDGKKLDQLPRNNTGNVTVPFTVTVWNNGRIYKPAVTRTAIAPKVVNAGGSSTAQPGKLTVVKKGNGLEPGETFNTGESVDFTYEVTNIGGQEVSDITVADSKGIQVTCPKYNLAPKEKMICTGKGKV</sequence>
<feature type="domain" description="SDR-like Ig" evidence="7">
    <location>
        <begin position="82"/>
        <end position="154"/>
    </location>
</feature>
<dbReference type="InterPro" id="IPR055354">
    <property type="entry name" value="DUF7507"/>
</dbReference>